<organism evidence="1 2">
    <name type="scientific">Alligator mississippiensis</name>
    <name type="common">American alligator</name>
    <dbReference type="NCBI Taxonomy" id="8496"/>
    <lineage>
        <taxon>Eukaryota</taxon>
        <taxon>Metazoa</taxon>
        <taxon>Chordata</taxon>
        <taxon>Craniata</taxon>
        <taxon>Vertebrata</taxon>
        <taxon>Euteleostomi</taxon>
        <taxon>Archelosauria</taxon>
        <taxon>Archosauria</taxon>
        <taxon>Crocodylia</taxon>
        <taxon>Alligatoridae</taxon>
        <taxon>Alligatorinae</taxon>
        <taxon>Alligator</taxon>
    </lineage>
</organism>
<reference evidence="1 2" key="1">
    <citation type="journal article" date="2012" name="Genome Biol.">
        <title>Sequencing three crocodilian genomes to illuminate the evolution of archosaurs and amniotes.</title>
        <authorList>
            <person name="St John J.A."/>
            <person name="Braun E.L."/>
            <person name="Isberg S.R."/>
            <person name="Miles L.G."/>
            <person name="Chong A.Y."/>
            <person name="Gongora J."/>
            <person name="Dalzell P."/>
            <person name="Moran C."/>
            <person name="Bed'hom B."/>
            <person name="Abzhanov A."/>
            <person name="Burgess S.C."/>
            <person name="Cooksey A.M."/>
            <person name="Castoe T.A."/>
            <person name="Crawford N.G."/>
            <person name="Densmore L.D."/>
            <person name="Drew J.C."/>
            <person name="Edwards S.V."/>
            <person name="Faircloth B.C."/>
            <person name="Fujita M.K."/>
            <person name="Greenwold M.J."/>
            <person name="Hoffmann F.G."/>
            <person name="Howard J.M."/>
            <person name="Iguchi T."/>
            <person name="Janes D.E."/>
            <person name="Khan S.Y."/>
            <person name="Kohno S."/>
            <person name="de Koning A.J."/>
            <person name="Lance S.L."/>
            <person name="McCarthy F.M."/>
            <person name="McCormack J.E."/>
            <person name="Merchant M.E."/>
            <person name="Peterson D.G."/>
            <person name="Pollock D.D."/>
            <person name="Pourmand N."/>
            <person name="Raney B.J."/>
            <person name="Roessler K.A."/>
            <person name="Sanford J.R."/>
            <person name="Sawyer R.H."/>
            <person name="Schmidt C.J."/>
            <person name="Triplett E.W."/>
            <person name="Tuberville T.D."/>
            <person name="Venegas-Anaya M."/>
            <person name="Howard J.T."/>
            <person name="Jarvis E.D."/>
            <person name="Guillette L.J.Jr."/>
            <person name="Glenn T.C."/>
            <person name="Green R.E."/>
            <person name="Ray D.A."/>
        </authorList>
    </citation>
    <scope>NUCLEOTIDE SEQUENCE [LARGE SCALE GENOMIC DNA]</scope>
    <source>
        <strain evidence="1">KSC_2009_1</strain>
    </source>
</reference>
<dbReference type="AlphaFoldDB" id="A0A151N0J7"/>
<accession>A0A151N0J7</accession>
<protein>
    <submittedName>
        <fullName evidence="1">Uncharacterized protein</fullName>
    </submittedName>
</protein>
<name>A0A151N0J7_ALLMI</name>
<sequence length="77" mass="9179">MQVRSLALRHKYQQIHTRFHQLNWPPSKQTPRGICDSGNRKHERYHSAGQTLRDCLPYDIRSKEWMIHAYLLAHPSS</sequence>
<dbReference type="Proteomes" id="UP000050525">
    <property type="component" value="Unassembled WGS sequence"/>
</dbReference>
<keyword evidence="2" id="KW-1185">Reference proteome</keyword>
<evidence type="ECO:0000313" key="2">
    <source>
        <dbReference type="Proteomes" id="UP000050525"/>
    </source>
</evidence>
<proteinExistence type="predicted"/>
<comment type="caution">
    <text evidence="1">The sequence shown here is derived from an EMBL/GenBank/DDBJ whole genome shotgun (WGS) entry which is preliminary data.</text>
</comment>
<gene>
    <name evidence="1" type="ORF">Y1Q_0022491</name>
</gene>
<dbReference type="EMBL" id="AKHW03004278">
    <property type="protein sequence ID" value="KYO30294.1"/>
    <property type="molecule type" value="Genomic_DNA"/>
</dbReference>
<evidence type="ECO:0000313" key="1">
    <source>
        <dbReference type="EMBL" id="KYO30294.1"/>
    </source>
</evidence>